<protein>
    <recommendedName>
        <fullName evidence="3">DUF4307 domain-containing protein</fullName>
    </recommendedName>
</protein>
<organism evidence="1 2">
    <name type="scientific">Sinomonas atrocyanea</name>
    <dbReference type="NCBI Taxonomy" id="37927"/>
    <lineage>
        <taxon>Bacteria</taxon>
        <taxon>Bacillati</taxon>
        <taxon>Actinomycetota</taxon>
        <taxon>Actinomycetes</taxon>
        <taxon>Micrococcales</taxon>
        <taxon>Micrococcaceae</taxon>
        <taxon>Sinomonas</taxon>
    </lineage>
</organism>
<dbReference type="STRING" id="37927.SA2016_1416"/>
<dbReference type="KEGG" id="satk:SA2016_1416"/>
<dbReference type="AlphaFoldDB" id="A0A126ZYZ8"/>
<dbReference type="PATRIC" id="fig|37927.3.peg.1464"/>
<proteinExistence type="predicted"/>
<dbReference type="OrthoDB" id="4793644at2"/>
<gene>
    <name evidence="1" type="ORF">SA2016_1416</name>
</gene>
<keyword evidence="2" id="KW-1185">Reference proteome</keyword>
<dbReference type="EMBL" id="CP014518">
    <property type="protein sequence ID" value="AMM32096.1"/>
    <property type="molecule type" value="Genomic_DNA"/>
</dbReference>
<accession>A0A126ZYZ8</accession>
<evidence type="ECO:0008006" key="3">
    <source>
        <dbReference type="Google" id="ProtNLM"/>
    </source>
</evidence>
<evidence type="ECO:0000313" key="2">
    <source>
        <dbReference type="Proteomes" id="UP000070134"/>
    </source>
</evidence>
<dbReference type="RefSeq" id="WP_066502124.1">
    <property type="nucleotide sequence ID" value="NZ_BJMO01000102.1"/>
</dbReference>
<dbReference type="Proteomes" id="UP000070134">
    <property type="component" value="Chromosome"/>
</dbReference>
<reference evidence="1 2" key="1">
    <citation type="submission" date="2016-02" db="EMBL/GenBank/DDBJ databases">
        <title>Complete genome of Sinomonas atrocyanea KCTC 3377.</title>
        <authorList>
            <person name="Kim K.M."/>
        </authorList>
    </citation>
    <scope>NUCLEOTIDE SEQUENCE [LARGE SCALE GENOMIC DNA]</scope>
    <source>
        <strain evidence="1 2">KCTC 3377</strain>
    </source>
</reference>
<dbReference type="InterPro" id="IPR025443">
    <property type="entry name" value="DUF4307"/>
</dbReference>
<name>A0A126ZYZ8_9MICC</name>
<sequence length="138" mass="14380">MTDSPALAARYGAPRRGFTKQRARLVIIVALVVGIAAAAWLTYTSSVRAGVSSNDIGFSTPDPWHAEIDFQVSKDASATAVCAVHALSDTYAVVGFKEVVIGPDAGRSGTTTSLQRVPLRTETAAVSGVVDSCWLKGA</sequence>
<dbReference type="Pfam" id="PF14155">
    <property type="entry name" value="DUF4307"/>
    <property type="match status" value="1"/>
</dbReference>
<evidence type="ECO:0000313" key="1">
    <source>
        <dbReference type="EMBL" id="AMM32096.1"/>
    </source>
</evidence>